<feature type="binding site" description="in other chain" evidence="10">
    <location>
        <position position="42"/>
    </location>
    <ligand>
        <name>ATP</name>
        <dbReference type="ChEBI" id="CHEBI:30616"/>
        <note>ligand shared between dimeric partners</note>
    </ligand>
</feature>
<dbReference type="GO" id="GO:0004756">
    <property type="term" value="F:selenide, water dikinase activity"/>
    <property type="evidence" value="ECO:0007669"/>
    <property type="project" value="UniProtKB-UniRule"/>
</dbReference>
<feature type="domain" description="PurM-like N-terminal" evidence="11">
    <location>
        <begin position="24"/>
        <end position="130"/>
    </location>
</feature>
<dbReference type="PANTHER" id="PTHR10256:SF0">
    <property type="entry name" value="INACTIVE SELENIDE, WATER DIKINASE-LIKE PROTEIN-RELATED"/>
    <property type="match status" value="1"/>
</dbReference>
<keyword evidence="6 10" id="KW-0067">ATP-binding</keyword>
<feature type="binding site" evidence="10">
    <location>
        <position position="65"/>
    </location>
    <ligand>
        <name>Mg(2+)</name>
        <dbReference type="ChEBI" id="CHEBI:18420"/>
    </ligand>
</feature>
<evidence type="ECO:0000256" key="4">
    <source>
        <dbReference type="ARBA" id="ARBA00022741"/>
    </source>
</evidence>
<dbReference type="HOGENOM" id="CLU_032859_0_1_7"/>
<dbReference type="PANTHER" id="PTHR10256">
    <property type="entry name" value="SELENIDE, WATER DIKINASE"/>
    <property type="match status" value="1"/>
</dbReference>
<accession>A0A0B5B6K6</accession>
<dbReference type="STRING" id="345632.GPICK_01160"/>
<dbReference type="InterPro" id="IPR036676">
    <property type="entry name" value="PurM-like_C_sf"/>
</dbReference>
<dbReference type="EC" id="2.7.9.3" evidence="10"/>
<keyword evidence="9 10" id="KW-0711">Selenium</keyword>
<dbReference type="InterPro" id="IPR004536">
    <property type="entry name" value="SPS/SelD"/>
</dbReference>
<dbReference type="Gene3D" id="3.30.1330.10">
    <property type="entry name" value="PurM-like, N-terminal domain"/>
    <property type="match status" value="1"/>
</dbReference>
<feature type="binding site" evidence="10">
    <location>
        <position position="201"/>
    </location>
    <ligand>
        <name>Mg(2+)</name>
        <dbReference type="ChEBI" id="CHEBI:18420"/>
    </ligand>
</feature>
<evidence type="ECO:0000313" key="14">
    <source>
        <dbReference type="Proteomes" id="UP000057609"/>
    </source>
</evidence>
<evidence type="ECO:0000256" key="7">
    <source>
        <dbReference type="ARBA" id="ARBA00022842"/>
    </source>
</evidence>
<evidence type="ECO:0000256" key="8">
    <source>
        <dbReference type="ARBA" id="ARBA00022933"/>
    </source>
</evidence>
<dbReference type="PIRSF" id="PIRSF036407">
    <property type="entry name" value="Selenphspht_syn"/>
    <property type="match status" value="1"/>
</dbReference>
<comment type="caution">
    <text evidence="10">Lacks conserved residue(s) required for the propagation of feature annotation.</text>
</comment>
<dbReference type="Proteomes" id="UP000057609">
    <property type="component" value="Chromosome"/>
</dbReference>
<dbReference type="Pfam" id="PF02769">
    <property type="entry name" value="AIRS_C"/>
    <property type="match status" value="1"/>
</dbReference>
<comment type="catalytic activity">
    <reaction evidence="10">
        <text>hydrogenselenide + ATP + H2O = selenophosphate + AMP + phosphate + 2 H(+)</text>
        <dbReference type="Rhea" id="RHEA:18737"/>
        <dbReference type="ChEBI" id="CHEBI:15377"/>
        <dbReference type="ChEBI" id="CHEBI:15378"/>
        <dbReference type="ChEBI" id="CHEBI:16144"/>
        <dbReference type="ChEBI" id="CHEBI:29317"/>
        <dbReference type="ChEBI" id="CHEBI:30616"/>
        <dbReference type="ChEBI" id="CHEBI:43474"/>
        <dbReference type="ChEBI" id="CHEBI:456215"/>
        <dbReference type="EC" id="2.7.9.3"/>
    </reaction>
</comment>
<name>A0A0B5B6K6_9BACT</name>
<protein>
    <recommendedName>
        <fullName evidence="10">Selenide, water dikinase</fullName>
        <ecNumber evidence="10">2.7.9.3</ecNumber>
    </recommendedName>
    <alternativeName>
        <fullName evidence="10">Selenium donor protein</fullName>
    </alternativeName>
    <alternativeName>
        <fullName evidence="10">Selenophosphate synthase</fullName>
    </alternativeName>
</protein>
<dbReference type="HAMAP" id="MF_00625">
    <property type="entry name" value="SelD"/>
    <property type="match status" value="1"/>
</dbReference>
<dbReference type="NCBIfam" id="NF002098">
    <property type="entry name" value="PRK00943.1"/>
    <property type="match status" value="1"/>
</dbReference>
<comment type="function">
    <text evidence="10">Synthesizes selenophosphate from selenide and ATP.</text>
</comment>
<comment type="subunit">
    <text evidence="10">Homodimer.</text>
</comment>
<dbReference type="GO" id="GO:0005737">
    <property type="term" value="C:cytoplasm"/>
    <property type="evidence" value="ECO:0007669"/>
    <property type="project" value="TreeGrafter"/>
</dbReference>
<dbReference type="InterPro" id="IPR016188">
    <property type="entry name" value="PurM-like_N"/>
</dbReference>
<sequence>MAQVLSQLPSITDPNVIIGTRTADDAAVYRVSDTLAIVQTVDYFTPVVDDPYTFGQITAANSLSDIYAMGASPLFALNIAGFPADTLSLDILARILQGGADKAAEAGISIIGGHTIKDAEPKYGMAVTAVIHPDKVISNAGARPGDRLILTKPLGLGIITTAMKKGTVSAETIAAATEVMTALNKGAAEAMASVGAHACTDVTGFGLLGHLSEMVRGSGVGAVINLSSVPVLEEAWGLVREGVVPSGSRRNLEYLRDRLAPAPAVSEDELLVLADAQTSGGLLVALPAGDVEQLMKELARRNVPVVAEVGEIVTDPGSIIRIEP</sequence>
<keyword evidence="5 10" id="KW-0418">Kinase</keyword>
<comment type="cofactor">
    <cofactor evidence="10">
        <name>Mg(2+)</name>
        <dbReference type="ChEBI" id="CHEBI:18420"/>
    </cofactor>
    <text evidence="10">Binds 1 Mg(2+) ion per monomer.</text>
</comment>
<dbReference type="Gene3D" id="3.90.650.10">
    <property type="entry name" value="PurM-like C-terminal domain"/>
    <property type="match status" value="1"/>
</dbReference>
<dbReference type="KEGG" id="gpi:GPICK_01160"/>
<dbReference type="SUPFAM" id="SSF56042">
    <property type="entry name" value="PurM C-terminal domain-like"/>
    <property type="match status" value="1"/>
</dbReference>
<dbReference type="InterPro" id="IPR023061">
    <property type="entry name" value="SelD_I"/>
</dbReference>
<evidence type="ECO:0000256" key="9">
    <source>
        <dbReference type="ARBA" id="ARBA00023266"/>
    </source>
</evidence>
<evidence type="ECO:0000256" key="6">
    <source>
        <dbReference type="ARBA" id="ARBA00022840"/>
    </source>
</evidence>
<keyword evidence="3 10" id="KW-0479">Metal-binding</keyword>
<evidence type="ECO:0000256" key="2">
    <source>
        <dbReference type="ARBA" id="ARBA00022679"/>
    </source>
</evidence>
<dbReference type="CDD" id="cd02195">
    <property type="entry name" value="SelD"/>
    <property type="match status" value="1"/>
</dbReference>
<dbReference type="AlphaFoldDB" id="A0A0B5B6K6"/>
<feature type="binding site" description="in other chain" evidence="10">
    <location>
        <position position="65"/>
    </location>
    <ligand>
        <name>ATP</name>
        <dbReference type="ChEBI" id="CHEBI:30616"/>
        <note>ligand shared between dimeric partners</note>
    </ligand>
</feature>
<evidence type="ECO:0000256" key="3">
    <source>
        <dbReference type="ARBA" id="ARBA00022723"/>
    </source>
</evidence>
<proteinExistence type="inferred from homology"/>
<evidence type="ECO:0000259" key="11">
    <source>
        <dbReference type="Pfam" id="PF00586"/>
    </source>
</evidence>
<keyword evidence="4 10" id="KW-0547">Nucleotide-binding</keyword>
<evidence type="ECO:0000256" key="1">
    <source>
        <dbReference type="ARBA" id="ARBA00008026"/>
    </source>
</evidence>
<keyword evidence="8" id="KW-0712">Selenocysteine</keyword>
<dbReference type="FunFam" id="3.90.650.10:FF:000004">
    <property type="entry name" value="Selenide, water dikinase"/>
    <property type="match status" value="1"/>
</dbReference>
<gene>
    <name evidence="10" type="primary">selD</name>
    <name evidence="13" type="ORF">GPICK_01160</name>
</gene>
<evidence type="ECO:0000256" key="5">
    <source>
        <dbReference type="ARBA" id="ARBA00022777"/>
    </source>
</evidence>
<reference evidence="13 14" key="1">
    <citation type="journal article" date="2015" name="Genome Announc.">
        <title>Complete Genome of Geobacter pickeringii G13T, a Metal-Reducing Isolate from Sedimentary Kaolin Deposits.</title>
        <authorList>
            <person name="Badalamenti J.P."/>
            <person name="Bond D.R."/>
        </authorList>
    </citation>
    <scope>NUCLEOTIDE SEQUENCE [LARGE SCALE GENOMIC DNA]</scope>
    <source>
        <strain evidence="13 14">G13</strain>
    </source>
</reference>
<keyword evidence="2 10" id="KW-0808">Transferase</keyword>
<evidence type="ECO:0000313" key="13">
    <source>
        <dbReference type="EMBL" id="AJE02168.1"/>
    </source>
</evidence>
<feature type="domain" description="PurM-like C-terminal" evidence="12">
    <location>
        <begin position="143"/>
        <end position="321"/>
    </location>
</feature>
<feature type="binding site" evidence="10">
    <location>
        <begin position="113"/>
        <end position="115"/>
    </location>
    <ligand>
        <name>ATP</name>
        <dbReference type="ChEBI" id="CHEBI:30616"/>
        <note>ligand shared between dimeric partners</note>
    </ligand>
</feature>
<dbReference type="Pfam" id="PF00586">
    <property type="entry name" value="AIRS"/>
    <property type="match status" value="1"/>
</dbReference>
<comment type="similarity">
    <text evidence="1 10">Belongs to the selenophosphate synthase 1 family. Class I subfamily.</text>
</comment>
<dbReference type="GO" id="GO:0005524">
    <property type="term" value="F:ATP binding"/>
    <property type="evidence" value="ECO:0007669"/>
    <property type="project" value="UniProtKB-UniRule"/>
</dbReference>
<organism evidence="13 14">
    <name type="scientific">Geobacter pickeringii</name>
    <dbReference type="NCBI Taxonomy" id="345632"/>
    <lineage>
        <taxon>Bacteria</taxon>
        <taxon>Pseudomonadati</taxon>
        <taxon>Thermodesulfobacteriota</taxon>
        <taxon>Desulfuromonadia</taxon>
        <taxon>Geobacterales</taxon>
        <taxon>Geobacteraceae</taxon>
        <taxon>Geobacter</taxon>
    </lineage>
</organism>
<feature type="binding site" description="in other chain" evidence="10">
    <location>
        <begin position="22"/>
        <end position="24"/>
    </location>
    <ligand>
        <name>ATP</name>
        <dbReference type="ChEBI" id="CHEBI:30616"/>
        <note>ligand shared between dimeric partners</note>
    </ligand>
</feature>
<dbReference type="InterPro" id="IPR010918">
    <property type="entry name" value="PurM-like_C_dom"/>
</dbReference>
<dbReference type="EMBL" id="CP009788">
    <property type="protein sequence ID" value="AJE02168.1"/>
    <property type="molecule type" value="Genomic_DNA"/>
</dbReference>
<dbReference type="SUPFAM" id="SSF55326">
    <property type="entry name" value="PurM N-terminal domain-like"/>
    <property type="match status" value="1"/>
</dbReference>
<keyword evidence="7 10" id="KW-0460">Magnesium</keyword>
<evidence type="ECO:0000256" key="10">
    <source>
        <dbReference type="HAMAP-Rule" id="MF_00625"/>
    </source>
</evidence>
<dbReference type="NCBIfam" id="TIGR00476">
    <property type="entry name" value="selD"/>
    <property type="match status" value="1"/>
</dbReference>
<feature type="binding site" evidence="10">
    <location>
        <position position="25"/>
    </location>
    <ligand>
        <name>Mg(2+)</name>
        <dbReference type="ChEBI" id="CHEBI:18420"/>
    </ligand>
</feature>
<evidence type="ECO:0000259" key="12">
    <source>
        <dbReference type="Pfam" id="PF02769"/>
    </source>
</evidence>
<dbReference type="GO" id="GO:0016260">
    <property type="term" value="P:selenocysteine biosynthetic process"/>
    <property type="evidence" value="ECO:0007669"/>
    <property type="project" value="InterPro"/>
</dbReference>
<dbReference type="InterPro" id="IPR036921">
    <property type="entry name" value="PurM-like_N_sf"/>
</dbReference>
<keyword evidence="14" id="KW-1185">Reference proteome</keyword>
<dbReference type="GO" id="GO:0000287">
    <property type="term" value="F:magnesium ion binding"/>
    <property type="evidence" value="ECO:0007669"/>
    <property type="project" value="UniProtKB-UniRule"/>
</dbReference>